<keyword evidence="2" id="KW-1185">Reference proteome</keyword>
<organism evidence="1 2">
    <name type="scientific">Auriscalpium vulgare</name>
    <dbReference type="NCBI Taxonomy" id="40419"/>
    <lineage>
        <taxon>Eukaryota</taxon>
        <taxon>Fungi</taxon>
        <taxon>Dikarya</taxon>
        <taxon>Basidiomycota</taxon>
        <taxon>Agaricomycotina</taxon>
        <taxon>Agaricomycetes</taxon>
        <taxon>Russulales</taxon>
        <taxon>Auriscalpiaceae</taxon>
        <taxon>Auriscalpium</taxon>
    </lineage>
</organism>
<reference evidence="1" key="1">
    <citation type="submission" date="2021-02" db="EMBL/GenBank/DDBJ databases">
        <authorList>
            <consortium name="DOE Joint Genome Institute"/>
            <person name="Ahrendt S."/>
            <person name="Looney B.P."/>
            <person name="Miyauchi S."/>
            <person name="Morin E."/>
            <person name="Drula E."/>
            <person name="Courty P.E."/>
            <person name="Chicoki N."/>
            <person name="Fauchery L."/>
            <person name="Kohler A."/>
            <person name="Kuo A."/>
            <person name="Labutti K."/>
            <person name="Pangilinan J."/>
            <person name="Lipzen A."/>
            <person name="Riley R."/>
            <person name="Andreopoulos W."/>
            <person name="He G."/>
            <person name="Johnson J."/>
            <person name="Barry K.W."/>
            <person name="Grigoriev I.V."/>
            <person name="Nagy L."/>
            <person name="Hibbett D."/>
            <person name="Henrissat B."/>
            <person name="Matheny P.B."/>
            <person name="Labbe J."/>
            <person name="Martin F."/>
        </authorList>
    </citation>
    <scope>NUCLEOTIDE SEQUENCE</scope>
    <source>
        <strain evidence="1">FP105234-sp</strain>
    </source>
</reference>
<protein>
    <submittedName>
        <fullName evidence="1">Uncharacterized protein</fullName>
    </submittedName>
</protein>
<accession>A0ACB8RCJ2</accession>
<dbReference type="EMBL" id="MU276129">
    <property type="protein sequence ID" value="KAI0041326.1"/>
    <property type="molecule type" value="Genomic_DNA"/>
</dbReference>
<dbReference type="Proteomes" id="UP000814033">
    <property type="component" value="Unassembled WGS sequence"/>
</dbReference>
<evidence type="ECO:0000313" key="2">
    <source>
        <dbReference type="Proteomes" id="UP000814033"/>
    </source>
</evidence>
<proteinExistence type="predicted"/>
<reference evidence="1" key="2">
    <citation type="journal article" date="2022" name="New Phytol.">
        <title>Evolutionary transition to the ectomycorrhizal habit in the genomes of a hyperdiverse lineage of mushroom-forming fungi.</title>
        <authorList>
            <person name="Looney B."/>
            <person name="Miyauchi S."/>
            <person name="Morin E."/>
            <person name="Drula E."/>
            <person name="Courty P.E."/>
            <person name="Kohler A."/>
            <person name="Kuo A."/>
            <person name="LaButti K."/>
            <person name="Pangilinan J."/>
            <person name="Lipzen A."/>
            <person name="Riley R."/>
            <person name="Andreopoulos W."/>
            <person name="He G."/>
            <person name="Johnson J."/>
            <person name="Nolan M."/>
            <person name="Tritt A."/>
            <person name="Barry K.W."/>
            <person name="Grigoriev I.V."/>
            <person name="Nagy L.G."/>
            <person name="Hibbett D."/>
            <person name="Henrissat B."/>
            <person name="Matheny P.B."/>
            <person name="Labbe J."/>
            <person name="Martin F.M."/>
        </authorList>
    </citation>
    <scope>NUCLEOTIDE SEQUENCE</scope>
    <source>
        <strain evidence="1">FP105234-sp</strain>
    </source>
</reference>
<comment type="caution">
    <text evidence="1">The sequence shown here is derived from an EMBL/GenBank/DDBJ whole genome shotgun (WGS) entry which is preliminary data.</text>
</comment>
<name>A0ACB8RCJ2_9AGAM</name>
<evidence type="ECO:0000313" key="1">
    <source>
        <dbReference type="EMBL" id="KAI0041326.1"/>
    </source>
</evidence>
<sequence>MRRTSRVFVTDIFLTTRVRERAAREHLWQMNPTPVGHKLGWIQLTHVCRHWRQLALGFHSLWAEIDFARKELWVAELFHRAGPSALLSIYVSRPPTPSQSRLVQDSLPRIKFLRIECWSATEAIQPYLSLVDSLRITAPHLETFEVHDHNTKTGTFLYPDGLFGNATPKLRHFVAHSVGNAPWTLPYLCNLTSLCIWVFQDHVIPEVQMEDVLSALERMPALQELDLWQGLPERPPPAYGCKIVPLQTVALGSLSRLTIGGLMARCSYFLHHLDIPATASIEVAVECLGHSTDAIVAFCYELSSWLHTRHSFEPFAAKIAKYYDDGGSFDMTALAWRCGSNESVAEDADVNVSFEWDAGDLSELSERRLTYACYDIFATEQLNRFYIDGAPSNAWRDVVYRSPALAHVTVSDAVIFYLIDCEEYGIPHWDYFRELTTIELVVRRSGSSADPPRYLERLKDWLTERASFEVPLHQLIFKTDCTAADEWVADIQAAVPGLEVCVKKASL</sequence>
<gene>
    <name evidence="1" type="ORF">FA95DRAFT_1683280</name>
</gene>